<dbReference type="SUPFAM" id="SSF48371">
    <property type="entry name" value="ARM repeat"/>
    <property type="match status" value="1"/>
</dbReference>
<dbReference type="Proteomes" id="UP000095300">
    <property type="component" value="Unassembled WGS sequence"/>
</dbReference>
<evidence type="ECO:0008006" key="3">
    <source>
        <dbReference type="Google" id="ProtNLM"/>
    </source>
</evidence>
<dbReference type="VEuPathDB" id="VectorBase:SCAU008954"/>
<dbReference type="PANTHER" id="PTHR46263">
    <property type="entry name" value="ARMADILLO REPEAT-CONTAINING PROTEIN 7"/>
    <property type="match status" value="1"/>
</dbReference>
<reference evidence="1" key="1">
    <citation type="submission" date="2020-05" db="UniProtKB">
        <authorList>
            <consortium name="EnsemblMetazoa"/>
        </authorList>
    </citation>
    <scope>IDENTIFICATION</scope>
    <source>
        <strain evidence="1">USDA</strain>
    </source>
</reference>
<dbReference type="AlphaFoldDB" id="A0A1I8PKP2"/>
<organism evidence="1 2">
    <name type="scientific">Stomoxys calcitrans</name>
    <name type="common">Stable fly</name>
    <name type="synonym">Conops calcitrans</name>
    <dbReference type="NCBI Taxonomy" id="35570"/>
    <lineage>
        <taxon>Eukaryota</taxon>
        <taxon>Metazoa</taxon>
        <taxon>Ecdysozoa</taxon>
        <taxon>Arthropoda</taxon>
        <taxon>Hexapoda</taxon>
        <taxon>Insecta</taxon>
        <taxon>Pterygota</taxon>
        <taxon>Neoptera</taxon>
        <taxon>Endopterygota</taxon>
        <taxon>Diptera</taxon>
        <taxon>Brachycera</taxon>
        <taxon>Muscomorpha</taxon>
        <taxon>Muscoidea</taxon>
        <taxon>Muscidae</taxon>
        <taxon>Stomoxys</taxon>
    </lineage>
</organism>
<dbReference type="KEGG" id="scac:106088869"/>
<protein>
    <recommendedName>
        <fullName evidence="3">Armadillo repeat-containing domain-containing protein</fullName>
    </recommendedName>
</protein>
<dbReference type="InterPro" id="IPR042462">
    <property type="entry name" value="ARMC7"/>
</dbReference>
<evidence type="ECO:0000313" key="2">
    <source>
        <dbReference type="Proteomes" id="UP000095300"/>
    </source>
</evidence>
<proteinExistence type="predicted"/>
<dbReference type="EnsemblMetazoa" id="SCAU008954-RA">
    <property type="protein sequence ID" value="SCAU008954-PA"/>
    <property type="gene ID" value="SCAU008954"/>
</dbReference>
<dbReference type="InterPro" id="IPR011989">
    <property type="entry name" value="ARM-like"/>
</dbReference>
<dbReference type="OrthoDB" id="201709at2759"/>
<accession>A0A1I8PKP2</accession>
<dbReference type="STRING" id="35570.A0A1I8PKP2"/>
<dbReference type="Gene3D" id="1.25.10.10">
    <property type="entry name" value="Leucine-rich Repeat Variant"/>
    <property type="match status" value="1"/>
</dbReference>
<name>A0A1I8PKP2_STOCA</name>
<dbReference type="InterPro" id="IPR016024">
    <property type="entry name" value="ARM-type_fold"/>
</dbReference>
<gene>
    <name evidence="1" type="primary">106088869</name>
</gene>
<sequence>MFNSHKHLKRKTPCPGINREEFIQHLVDEYYTTNNIEAQEQVTANLANFAYDPLNWPFLIKADAVKLFLEILEERNERLQLHGIAGLTNICLDDDIYKYFNNPEVIQQIHRLFLASSNQEILINCCTIYQFLAKDNKSNILPAEILLRVQNINTDSKGKNIRLSNITSLLLLDFGRRYEFTESQHK</sequence>
<keyword evidence="2" id="KW-1185">Reference proteome</keyword>
<dbReference type="PANTHER" id="PTHR46263:SF1">
    <property type="entry name" value="ARMADILLO REPEAT-CONTAINING PROTEIN 7"/>
    <property type="match status" value="1"/>
</dbReference>
<evidence type="ECO:0000313" key="1">
    <source>
        <dbReference type="EnsemblMetazoa" id="SCAU008954-PA"/>
    </source>
</evidence>